<comment type="caution">
    <text evidence="2">The sequence shown here is derived from an EMBL/GenBank/DDBJ whole genome shotgun (WGS) entry which is preliminary data.</text>
</comment>
<gene>
    <name evidence="2" type="ORF">Val02_33180</name>
</gene>
<dbReference type="SUPFAM" id="SSF48264">
    <property type="entry name" value="Cytochrome P450"/>
    <property type="match status" value="1"/>
</dbReference>
<reference evidence="2" key="1">
    <citation type="submission" date="2021-01" db="EMBL/GenBank/DDBJ databases">
        <title>Whole genome shotgun sequence of Virgisporangium aliadipatigenens NBRC 105644.</title>
        <authorList>
            <person name="Komaki H."/>
            <person name="Tamura T."/>
        </authorList>
    </citation>
    <scope>NUCLEOTIDE SEQUENCE</scope>
    <source>
        <strain evidence="2">NBRC 105644</strain>
    </source>
</reference>
<proteinExistence type="predicted"/>
<dbReference type="RefSeq" id="WP_203899957.1">
    <property type="nucleotide sequence ID" value="NZ_BOPF01000010.1"/>
</dbReference>
<evidence type="ECO:0000256" key="1">
    <source>
        <dbReference type="SAM" id="MobiDB-lite"/>
    </source>
</evidence>
<keyword evidence="3" id="KW-1185">Reference proteome</keyword>
<dbReference type="PROSITE" id="PS00086">
    <property type="entry name" value="CYTOCHROME_P450"/>
    <property type="match status" value="1"/>
</dbReference>
<dbReference type="AlphaFoldDB" id="A0A8J3YLC9"/>
<sequence>MRTFTTHSDVAAVLEDPTMVVPPPPPGPGAMAWLRARVARFSAGEEHARRRRDATDLLDALDPTHLRASATAAVRTGTPLDLVTAEVLTAALGLPGTARLVATAAAGYLPGGPEGPEVDAAVAALRTHLSAADAHPPEPDNARLLGGDGSPEPAGARRLGGSAAAVLDGVRPPGCGGPAEPGGTSTAGDDEAVAAMIGVLLQANNATAALIRAAAARGGDVAAALREDPPARSTRRQATTDRPGVRAGALVTLDLASAGLPFGAGAHACPGRTAALAIAEGALSAHRPPEDRDEGPSGTPAT</sequence>
<feature type="region of interest" description="Disordered" evidence="1">
    <location>
        <begin position="225"/>
        <end position="245"/>
    </location>
</feature>
<protein>
    <recommendedName>
        <fullName evidence="4">Cytochrome P450</fullName>
    </recommendedName>
</protein>
<evidence type="ECO:0000313" key="3">
    <source>
        <dbReference type="Proteomes" id="UP000619260"/>
    </source>
</evidence>
<accession>A0A8J3YLC9</accession>
<organism evidence="2 3">
    <name type="scientific">Virgisporangium aliadipatigenens</name>
    <dbReference type="NCBI Taxonomy" id="741659"/>
    <lineage>
        <taxon>Bacteria</taxon>
        <taxon>Bacillati</taxon>
        <taxon>Actinomycetota</taxon>
        <taxon>Actinomycetes</taxon>
        <taxon>Micromonosporales</taxon>
        <taxon>Micromonosporaceae</taxon>
        <taxon>Virgisporangium</taxon>
    </lineage>
</organism>
<dbReference type="GO" id="GO:0020037">
    <property type="term" value="F:heme binding"/>
    <property type="evidence" value="ECO:0007669"/>
    <property type="project" value="InterPro"/>
</dbReference>
<name>A0A8J3YLC9_9ACTN</name>
<dbReference type="GO" id="GO:0004497">
    <property type="term" value="F:monooxygenase activity"/>
    <property type="evidence" value="ECO:0007669"/>
    <property type="project" value="InterPro"/>
</dbReference>
<dbReference type="InterPro" id="IPR017972">
    <property type="entry name" value="Cyt_P450_CS"/>
</dbReference>
<dbReference type="GO" id="GO:0016705">
    <property type="term" value="F:oxidoreductase activity, acting on paired donors, with incorporation or reduction of molecular oxygen"/>
    <property type="evidence" value="ECO:0007669"/>
    <property type="project" value="InterPro"/>
</dbReference>
<feature type="region of interest" description="Disordered" evidence="1">
    <location>
        <begin position="280"/>
        <end position="302"/>
    </location>
</feature>
<dbReference type="EMBL" id="BOPF01000010">
    <property type="protein sequence ID" value="GIJ46432.1"/>
    <property type="molecule type" value="Genomic_DNA"/>
</dbReference>
<dbReference type="Proteomes" id="UP000619260">
    <property type="component" value="Unassembled WGS sequence"/>
</dbReference>
<evidence type="ECO:0000313" key="2">
    <source>
        <dbReference type="EMBL" id="GIJ46432.1"/>
    </source>
</evidence>
<feature type="region of interest" description="Disordered" evidence="1">
    <location>
        <begin position="131"/>
        <end position="158"/>
    </location>
</feature>
<dbReference type="InterPro" id="IPR036396">
    <property type="entry name" value="Cyt_P450_sf"/>
</dbReference>
<dbReference type="GO" id="GO:0005506">
    <property type="term" value="F:iron ion binding"/>
    <property type="evidence" value="ECO:0007669"/>
    <property type="project" value="InterPro"/>
</dbReference>
<evidence type="ECO:0008006" key="4">
    <source>
        <dbReference type="Google" id="ProtNLM"/>
    </source>
</evidence>